<evidence type="ECO:0000256" key="7">
    <source>
        <dbReference type="HAMAP-Rule" id="MF_00957"/>
    </source>
</evidence>
<keyword evidence="4 7" id="KW-0067">ATP-binding</keyword>
<evidence type="ECO:0000256" key="8">
    <source>
        <dbReference type="RuleBase" id="RU003953"/>
    </source>
</evidence>
<dbReference type="PANTHER" id="PTHR43051:SF1">
    <property type="entry name" value="POLYNUCLEOTIDE ADENYLYLTRANSFERASE FAMILY PROTEIN"/>
    <property type="match status" value="1"/>
</dbReference>
<evidence type="ECO:0000256" key="1">
    <source>
        <dbReference type="ARBA" id="ARBA00022664"/>
    </source>
</evidence>
<comment type="catalytic activity">
    <reaction evidence="7">
        <text>RNA(n) + ATP = RNA(n)-3'-adenine ribonucleotide + diphosphate</text>
        <dbReference type="Rhea" id="RHEA:11332"/>
        <dbReference type="Rhea" id="RHEA-COMP:14527"/>
        <dbReference type="Rhea" id="RHEA-COMP:17347"/>
        <dbReference type="ChEBI" id="CHEBI:30616"/>
        <dbReference type="ChEBI" id="CHEBI:33019"/>
        <dbReference type="ChEBI" id="CHEBI:140395"/>
        <dbReference type="ChEBI" id="CHEBI:173115"/>
        <dbReference type="EC" id="2.7.7.19"/>
    </reaction>
</comment>
<dbReference type="EMBL" id="JACYTR010000025">
    <property type="protein sequence ID" value="MBD8526528.1"/>
    <property type="molecule type" value="Genomic_DNA"/>
</dbReference>
<dbReference type="GO" id="GO:0003723">
    <property type="term" value="F:RNA binding"/>
    <property type="evidence" value="ECO:0007669"/>
    <property type="project" value="UniProtKB-UniRule"/>
</dbReference>
<feature type="region of interest" description="Disordered" evidence="9">
    <location>
        <begin position="398"/>
        <end position="430"/>
    </location>
</feature>
<feature type="domain" description="Polymerase A arginine-rich C-terminal" evidence="11">
    <location>
        <begin position="306"/>
        <end position="422"/>
    </location>
</feature>
<dbReference type="Proteomes" id="UP000613768">
    <property type="component" value="Unassembled WGS sequence"/>
</dbReference>
<organism evidence="13 14">
    <name type="scientific">Pseudomarimonas arenosa</name>
    <dbReference type="NCBI Taxonomy" id="2774145"/>
    <lineage>
        <taxon>Bacteria</taxon>
        <taxon>Pseudomonadati</taxon>
        <taxon>Pseudomonadota</taxon>
        <taxon>Gammaproteobacteria</taxon>
        <taxon>Lysobacterales</taxon>
        <taxon>Lysobacteraceae</taxon>
        <taxon>Pseudomarimonas</taxon>
    </lineage>
</organism>
<feature type="active site" evidence="7">
    <location>
        <position position="131"/>
    </location>
</feature>
<dbReference type="InterPro" id="IPR010206">
    <property type="entry name" value="PolA_pol_I"/>
</dbReference>
<dbReference type="InterPro" id="IPR025866">
    <property type="entry name" value="PolyA_pol_arg_C_dom"/>
</dbReference>
<dbReference type="Gene3D" id="1.10.3090.10">
    <property type="entry name" value="cca-adding enzyme, domain 2"/>
    <property type="match status" value="1"/>
</dbReference>
<dbReference type="InterPro" id="IPR052191">
    <property type="entry name" value="tRNA_ntf/polyA_polymerase_I"/>
</dbReference>
<dbReference type="Pfam" id="PF12627">
    <property type="entry name" value="PolyA_pol_RNAbd"/>
    <property type="match status" value="1"/>
</dbReference>
<dbReference type="GO" id="GO:0043633">
    <property type="term" value="P:polyadenylation-dependent RNA catabolic process"/>
    <property type="evidence" value="ECO:0007669"/>
    <property type="project" value="InterPro"/>
</dbReference>
<dbReference type="Pfam" id="PF01743">
    <property type="entry name" value="PolyA_pol"/>
    <property type="match status" value="1"/>
</dbReference>
<dbReference type="Pfam" id="PF12626">
    <property type="entry name" value="PolyA_pol_arg_C"/>
    <property type="match status" value="1"/>
</dbReference>
<dbReference type="CDD" id="cd05398">
    <property type="entry name" value="NT_ClassII-CCAase"/>
    <property type="match status" value="1"/>
</dbReference>
<dbReference type="SUPFAM" id="SSF81891">
    <property type="entry name" value="Poly A polymerase C-terminal region-like"/>
    <property type="match status" value="1"/>
</dbReference>
<feature type="domain" description="tRNA nucleotidyltransferase/poly(A) polymerase RNA and SrmB- binding" evidence="12">
    <location>
        <begin position="189"/>
        <end position="248"/>
    </location>
</feature>
<feature type="compositionally biased region" description="Basic residues" evidence="9">
    <location>
        <begin position="414"/>
        <end position="423"/>
    </location>
</feature>
<keyword evidence="13" id="KW-0548">Nucleotidyltransferase</keyword>
<keyword evidence="1 7" id="KW-0507">mRNA processing</keyword>
<evidence type="ECO:0000259" key="10">
    <source>
        <dbReference type="Pfam" id="PF01743"/>
    </source>
</evidence>
<dbReference type="FunFam" id="3.30.460.10:FF:000035">
    <property type="entry name" value="Poly(A) polymerase I"/>
    <property type="match status" value="1"/>
</dbReference>
<keyword evidence="5 7" id="KW-0694">RNA-binding</keyword>
<keyword evidence="2 7" id="KW-0808">Transferase</keyword>
<dbReference type="InterPro" id="IPR043519">
    <property type="entry name" value="NT_sf"/>
</dbReference>
<dbReference type="EC" id="2.7.7.19" evidence="7"/>
<accession>A0AAW3ZKN6</accession>
<evidence type="ECO:0000256" key="5">
    <source>
        <dbReference type="ARBA" id="ARBA00022884"/>
    </source>
</evidence>
<feature type="active site" evidence="7">
    <location>
        <position position="53"/>
    </location>
</feature>
<evidence type="ECO:0000313" key="13">
    <source>
        <dbReference type="EMBL" id="MBD8526528.1"/>
    </source>
</evidence>
<evidence type="ECO:0000259" key="11">
    <source>
        <dbReference type="Pfam" id="PF12626"/>
    </source>
</evidence>
<gene>
    <name evidence="7 13" type="primary">pcnB</name>
    <name evidence="13" type="ORF">IFO71_12345</name>
</gene>
<keyword evidence="3 7" id="KW-0547">Nucleotide-binding</keyword>
<dbReference type="InterPro" id="IPR032828">
    <property type="entry name" value="PolyA_RNA-bd"/>
</dbReference>
<dbReference type="GO" id="GO:1990817">
    <property type="term" value="F:poly(A) RNA polymerase activity"/>
    <property type="evidence" value="ECO:0007669"/>
    <property type="project" value="UniProtKB-UniRule"/>
</dbReference>
<dbReference type="HAMAP" id="MF_00957">
    <property type="entry name" value="PolyA_pol"/>
    <property type="match status" value="1"/>
</dbReference>
<comment type="function">
    <text evidence="7">Adds poly(A) tail to the 3' end of many RNAs, which usually targets these RNAs for decay. Plays a significant role in the global control of gene expression, through influencing the rate of transcript degradation, and in the general RNA quality control.</text>
</comment>
<protein>
    <recommendedName>
        <fullName evidence="7">Poly(A) polymerase I</fullName>
        <shortName evidence="7">PAP I</shortName>
        <ecNumber evidence="7">2.7.7.19</ecNumber>
    </recommendedName>
</protein>
<feature type="domain" description="Poly A polymerase head" evidence="10">
    <location>
        <begin position="36"/>
        <end position="162"/>
    </location>
</feature>
<dbReference type="GO" id="GO:0005524">
    <property type="term" value="F:ATP binding"/>
    <property type="evidence" value="ECO:0007669"/>
    <property type="project" value="UniProtKB-UniRule"/>
</dbReference>
<comment type="caution">
    <text evidence="13">The sequence shown here is derived from an EMBL/GenBank/DDBJ whole genome shotgun (WGS) entry which is preliminary data.</text>
</comment>
<dbReference type="PANTHER" id="PTHR43051">
    <property type="entry name" value="POLYNUCLEOTIDE ADENYLYLTRANSFERASE FAMILY PROTEIN"/>
    <property type="match status" value="1"/>
</dbReference>
<dbReference type="GO" id="GO:0006397">
    <property type="term" value="P:mRNA processing"/>
    <property type="evidence" value="ECO:0007669"/>
    <property type="project" value="UniProtKB-KW"/>
</dbReference>
<evidence type="ECO:0000259" key="12">
    <source>
        <dbReference type="Pfam" id="PF12627"/>
    </source>
</evidence>
<evidence type="ECO:0000256" key="4">
    <source>
        <dbReference type="ARBA" id="ARBA00022840"/>
    </source>
</evidence>
<name>A0AAW3ZKN6_9GAMM</name>
<dbReference type="RefSeq" id="WP_192029948.1">
    <property type="nucleotide sequence ID" value="NZ_JACYTR010000025.1"/>
</dbReference>
<evidence type="ECO:0000256" key="3">
    <source>
        <dbReference type="ARBA" id="ARBA00022741"/>
    </source>
</evidence>
<keyword evidence="14" id="KW-1185">Reference proteome</keyword>
<comment type="similarity">
    <text evidence="7 8">Belongs to the tRNA nucleotidyltransferase/poly(A) polymerase family.</text>
</comment>
<keyword evidence="6 7" id="KW-0804">Transcription</keyword>
<dbReference type="AlphaFoldDB" id="A0AAW3ZKN6"/>
<evidence type="ECO:0000256" key="9">
    <source>
        <dbReference type="SAM" id="MobiDB-lite"/>
    </source>
</evidence>
<evidence type="ECO:0000256" key="6">
    <source>
        <dbReference type="ARBA" id="ARBA00023163"/>
    </source>
</evidence>
<dbReference type="SUPFAM" id="SSF81301">
    <property type="entry name" value="Nucleotidyltransferase"/>
    <property type="match status" value="1"/>
</dbReference>
<dbReference type="Gene3D" id="3.30.460.10">
    <property type="entry name" value="Beta Polymerase, domain 2"/>
    <property type="match status" value="1"/>
</dbReference>
<sequence length="430" mass="48888">MLRIIPREDHPISRKQISPNALRVLYRLRDAGFQGFLVGGAVRDLLVGIQPKDFDVATDATPDQVRQLFRNCRLIGRRFRLAHVVYGPEIIEVATFRAADAEDHEDRSVEGGRILRDNVWGSIEDDAVRRDFGANALYYNIEDFSVRDYVGGFEDIEKRQLRLIGDAETRYREDPVRMLRAVRLNSKLGFHLHPDTEAPIAKLGHLIETASNARLFDETLKMFMAGHGAACFAELHRLGLVSSLFPDLGKALDVDVSGRCRRMIDAALVNTDRRVAEELPVTPAYLYAVLLWPVYADGVNAMLSAGHPMAVAEQRSADRAILRQCKRVAIPRRFTQAVEEIWMMQSRLNTRLRKKVLRILSHPRFRAAFDFLELRATVVPELTEELTFWREIQQGEPEAVLARHPAAPSERPSKPRRRRRRRSGAADGGE</sequence>
<reference evidence="13 14" key="1">
    <citation type="submission" date="2020-09" db="EMBL/GenBank/DDBJ databases">
        <title>Pseudoxanthomonas sp. CAU 1598 isolated from sand of Yaerae Beach.</title>
        <authorList>
            <person name="Kim W."/>
        </authorList>
    </citation>
    <scope>NUCLEOTIDE SEQUENCE [LARGE SCALE GENOMIC DNA]</scope>
    <source>
        <strain evidence="13 14">CAU 1598</strain>
    </source>
</reference>
<dbReference type="NCBIfam" id="TIGR01942">
    <property type="entry name" value="pcnB"/>
    <property type="match status" value="1"/>
</dbReference>
<feature type="active site" evidence="7">
    <location>
        <position position="55"/>
    </location>
</feature>
<evidence type="ECO:0000313" key="14">
    <source>
        <dbReference type="Proteomes" id="UP000613768"/>
    </source>
</evidence>
<proteinExistence type="inferred from homology"/>
<dbReference type="InterPro" id="IPR002646">
    <property type="entry name" value="PolA_pol_head_dom"/>
</dbReference>
<evidence type="ECO:0000256" key="2">
    <source>
        <dbReference type="ARBA" id="ARBA00022679"/>
    </source>
</evidence>